<gene>
    <name evidence="1" type="ORF">DPMN_168184</name>
</gene>
<name>A0A9D4F248_DREPO</name>
<keyword evidence="2" id="KW-1185">Reference proteome</keyword>
<comment type="caution">
    <text evidence="1">The sequence shown here is derived from an EMBL/GenBank/DDBJ whole genome shotgun (WGS) entry which is preliminary data.</text>
</comment>
<protein>
    <submittedName>
        <fullName evidence="1">Uncharacterized protein</fullName>
    </submittedName>
</protein>
<sequence>MRINTLKAMQDLLNKPEISIKEPHSIRWLGLKKQCMTALDHCLQLSNLATENPTAKGLFKYFSTYKTALLIDLMFDLHTELGVLSCNMQQRKLVFSDVHPLIQGAVGRLEYMTRGP</sequence>
<dbReference type="AlphaFoldDB" id="A0A9D4F248"/>
<proteinExistence type="predicted"/>
<dbReference type="Proteomes" id="UP000828390">
    <property type="component" value="Unassembled WGS sequence"/>
</dbReference>
<evidence type="ECO:0000313" key="1">
    <source>
        <dbReference type="EMBL" id="KAH3789991.1"/>
    </source>
</evidence>
<organism evidence="1 2">
    <name type="scientific">Dreissena polymorpha</name>
    <name type="common">Zebra mussel</name>
    <name type="synonym">Mytilus polymorpha</name>
    <dbReference type="NCBI Taxonomy" id="45954"/>
    <lineage>
        <taxon>Eukaryota</taxon>
        <taxon>Metazoa</taxon>
        <taxon>Spiralia</taxon>
        <taxon>Lophotrochozoa</taxon>
        <taxon>Mollusca</taxon>
        <taxon>Bivalvia</taxon>
        <taxon>Autobranchia</taxon>
        <taxon>Heteroconchia</taxon>
        <taxon>Euheterodonta</taxon>
        <taxon>Imparidentia</taxon>
        <taxon>Neoheterodontei</taxon>
        <taxon>Myida</taxon>
        <taxon>Dreissenoidea</taxon>
        <taxon>Dreissenidae</taxon>
        <taxon>Dreissena</taxon>
    </lineage>
</organism>
<reference evidence="1" key="2">
    <citation type="submission" date="2020-11" db="EMBL/GenBank/DDBJ databases">
        <authorList>
            <person name="McCartney M.A."/>
            <person name="Auch B."/>
            <person name="Kono T."/>
            <person name="Mallez S."/>
            <person name="Becker A."/>
            <person name="Gohl D.M."/>
            <person name="Silverstein K.A.T."/>
            <person name="Koren S."/>
            <person name="Bechman K.B."/>
            <person name="Herman A."/>
            <person name="Abrahante J.E."/>
            <person name="Garbe J."/>
        </authorList>
    </citation>
    <scope>NUCLEOTIDE SEQUENCE</scope>
    <source>
        <strain evidence="1">Duluth1</strain>
        <tissue evidence="1">Whole animal</tissue>
    </source>
</reference>
<accession>A0A9D4F248</accession>
<dbReference type="EMBL" id="JAIWYP010000008">
    <property type="protein sequence ID" value="KAH3789991.1"/>
    <property type="molecule type" value="Genomic_DNA"/>
</dbReference>
<evidence type="ECO:0000313" key="2">
    <source>
        <dbReference type="Proteomes" id="UP000828390"/>
    </source>
</evidence>
<reference evidence="1" key="1">
    <citation type="journal article" date="2019" name="bioRxiv">
        <title>The Genome of the Zebra Mussel, Dreissena polymorpha: A Resource for Invasive Species Research.</title>
        <authorList>
            <person name="McCartney M.A."/>
            <person name="Auch B."/>
            <person name="Kono T."/>
            <person name="Mallez S."/>
            <person name="Zhang Y."/>
            <person name="Obille A."/>
            <person name="Becker A."/>
            <person name="Abrahante J.E."/>
            <person name="Garbe J."/>
            <person name="Badalamenti J.P."/>
            <person name="Herman A."/>
            <person name="Mangelson H."/>
            <person name="Liachko I."/>
            <person name="Sullivan S."/>
            <person name="Sone E.D."/>
            <person name="Koren S."/>
            <person name="Silverstein K.A.T."/>
            <person name="Beckman K.B."/>
            <person name="Gohl D.M."/>
        </authorList>
    </citation>
    <scope>NUCLEOTIDE SEQUENCE</scope>
    <source>
        <strain evidence="1">Duluth1</strain>
        <tissue evidence="1">Whole animal</tissue>
    </source>
</reference>